<dbReference type="EMBL" id="CAJPVJ010006233">
    <property type="protein sequence ID" value="CAG2170263.1"/>
    <property type="molecule type" value="Genomic_DNA"/>
</dbReference>
<organism evidence="1">
    <name type="scientific">Oppiella nova</name>
    <dbReference type="NCBI Taxonomy" id="334625"/>
    <lineage>
        <taxon>Eukaryota</taxon>
        <taxon>Metazoa</taxon>
        <taxon>Ecdysozoa</taxon>
        <taxon>Arthropoda</taxon>
        <taxon>Chelicerata</taxon>
        <taxon>Arachnida</taxon>
        <taxon>Acari</taxon>
        <taxon>Acariformes</taxon>
        <taxon>Sarcoptiformes</taxon>
        <taxon>Oribatida</taxon>
        <taxon>Brachypylina</taxon>
        <taxon>Oppioidea</taxon>
        <taxon>Oppiidae</taxon>
        <taxon>Oppiella</taxon>
    </lineage>
</organism>
<evidence type="ECO:0000313" key="1">
    <source>
        <dbReference type="EMBL" id="CAD7653076.1"/>
    </source>
</evidence>
<evidence type="ECO:0000313" key="2">
    <source>
        <dbReference type="Proteomes" id="UP000728032"/>
    </source>
</evidence>
<accession>A0A7R9QQ58</accession>
<dbReference type="Gene3D" id="4.10.900.10">
    <property type="entry name" value="TCF3-CBD (Catenin binding domain)"/>
    <property type="match status" value="1"/>
</dbReference>
<name>A0A7R9QQ58_9ACAR</name>
<reference evidence="1" key="1">
    <citation type="submission" date="2020-11" db="EMBL/GenBank/DDBJ databases">
        <authorList>
            <person name="Tran Van P."/>
        </authorList>
    </citation>
    <scope>NUCLEOTIDE SEQUENCE</scope>
</reference>
<sequence>MTSLRIQISDANCIEKYNKHNNYSNHISVKMIAPNHLADIIRDHLDKNDSECMANDELHKFTSEGSGNTTGSLSSISMDKCQEEYNLMQFNTKDNNNSIGTITRVKHIETGLHF</sequence>
<gene>
    <name evidence="1" type="ORF">ONB1V03_LOCUS9734</name>
</gene>
<dbReference type="EMBL" id="OC921058">
    <property type="protein sequence ID" value="CAD7653076.1"/>
    <property type="molecule type" value="Genomic_DNA"/>
</dbReference>
<dbReference type="InterPro" id="IPR027397">
    <property type="entry name" value="Catenin-bd_sf"/>
</dbReference>
<dbReference type="GO" id="GO:0009887">
    <property type="term" value="P:animal organ morphogenesis"/>
    <property type="evidence" value="ECO:0007669"/>
    <property type="project" value="UniProtKB-ARBA"/>
</dbReference>
<protein>
    <submittedName>
        <fullName evidence="1">Uncharacterized protein</fullName>
    </submittedName>
</protein>
<dbReference type="Proteomes" id="UP000728032">
    <property type="component" value="Unassembled WGS sequence"/>
</dbReference>
<keyword evidence="2" id="KW-1185">Reference proteome</keyword>
<dbReference type="AlphaFoldDB" id="A0A7R9QQ58"/>
<proteinExistence type="predicted"/>